<comment type="function">
    <text evidence="10">Component of the adaptor protein complex 2 (AP-2). Adaptor protein complexes function in protein transport via transport vesicles in different membrane traffic pathways. Adaptor protein complexes are vesicle coat components and appear to be involved in cargo selection and vesicle formation. AP-2 is involved in clathrin-dependent endocytosis in which cargo proteins are incorporated into vesicles surrounded by clathrin (clathrin-coated vesicles, CCVs) which are destined for fusion with the early endosome. The clathrin lattice serves as a mechanical scaffold but is itself unable to bind directly to membrane components. Clathrin-associated adaptor protein (AP) complexes which can bind directly to both the clathrin lattice and to the lipid and protein components of membranes are considered to be the major clathrin adaptors contributing the CCV formation. AP-2 also serves as a cargo receptor to selectively sort the membrane proteins involved in receptor-mediated endocytosis. AP-2 seems to play a role in the recycling of synaptic vesicle membranes from the presynaptic surface. AP-2 recognizes Y-X-X-[FILMV] (Y-X-X-Phi) and [ED]-X-X-X-L-[LI] endocytosis signal motifs within the cytosolic tails of transmembrane cargo molecules. AP-2 may also play a role in maintaining normal post-endocytic trafficking through the ARF6-regulated, non-clathrin pathway. The AP-2 alpha subunit binds polyphosphoinositide-containing lipids, positioning AP-2 on the membrane. The AP-2 alpha subunit acts via its C-terminal appendage domain as a scaffolding platform for endocytic accessory proteins. The AP-2 alpha and AP-2 sigma subunits are thought to contribute to the recognition of the [ED]-X-X-X-L-[LI] motif.</text>
</comment>
<dbReference type="PIRSF" id="PIRSF037091">
    <property type="entry name" value="AP2_complex_alpha"/>
    <property type="match status" value="1"/>
</dbReference>
<dbReference type="InterPro" id="IPR017104">
    <property type="entry name" value="AP2_complex_asu"/>
</dbReference>
<evidence type="ECO:0000256" key="7">
    <source>
        <dbReference type="ARBA" id="ARBA00022927"/>
    </source>
</evidence>
<dbReference type="PANTHER" id="PTHR22780">
    <property type="entry name" value="ADAPTIN, ALPHA/GAMMA/EPSILON"/>
    <property type="match status" value="1"/>
</dbReference>
<evidence type="ECO:0000256" key="6">
    <source>
        <dbReference type="ARBA" id="ARBA00022583"/>
    </source>
</evidence>
<keyword evidence="9 10" id="KW-0168">Coated pit</keyword>
<dbReference type="GO" id="GO:0035615">
    <property type="term" value="F:clathrin adaptor activity"/>
    <property type="evidence" value="ECO:0007669"/>
    <property type="project" value="InterPro"/>
</dbReference>
<gene>
    <name evidence="14" type="primary">ap2a1</name>
</gene>
<accession>A0A672QYK7</accession>
<dbReference type="SMART" id="SM00809">
    <property type="entry name" value="Alpha_adaptinC2"/>
    <property type="match status" value="1"/>
</dbReference>
<evidence type="ECO:0000256" key="9">
    <source>
        <dbReference type="ARBA" id="ARBA00023176"/>
    </source>
</evidence>
<dbReference type="InterPro" id="IPR002553">
    <property type="entry name" value="Clathrin/coatomer_adapt-like_N"/>
</dbReference>
<dbReference type="Gene3D" id="3.30.310.10">
    <property type="entry name" value="TATA-Binding Protein"/>
    <property type="match status" value="1"/>
</dbReference>
<evidence type="ECO:0000256" key="8">
    <source>
        <dbReference type="ARBA" id="ARBA00023136"/>
    </source>
</evidence>
<keyword evidence="8 10" id="KW-0472">Membrane</keyword>
<sequence>MPAVSKGDGMRGLAVFISDIRNCKSKEAEIKRINKELANIRSKFKGDKALDGYSKKKYVCKLLFIFLLGHDIDFGHMEAVNLLSSNKYTEKQIGYLFISVLVNSNSELIRLINNAIKNDLSSRNPTFMCLALHCIANVGSREMAEAFAGEIPRILVAGDTMDSVKQSAALCLLRLYKTSPDLVLMGEWTSRVVHLLNDQHMGVVTAAISLITCLSQKNPDEFKTCVSLAVSRLSRIVSSASTDLQDYTYYFVPAPWLSCKLLRLLQCYPPPEDGAVKGRLVECLETILNKAQEPPKSKKVQHSNAKNAILFEAISLIIHYDSEPNLLVRACNQLGQFLQHRETNLRYLALESMCTLASSEFSHEAVKTHIETVINALKTERDVSVRQRAADLLYAMCDRSNAKQIVAEMLSYLETADYSIREEMVLKVAILAEKYAVDYSWYVDTILNLIRIAGDYVSEEVWYRVIQIVINRDDVQGYAAKTVFEALQAPACHENMVKVGGYILGEFGNLIAGDPRSSPLVQFNLLHSKFHLCSVPTRALLLSAYIKFINLFPETKSTIQEVLRSDSQIRNSDVELQQRAVEYLKLSSIASTDVLATVLEEMPPFPERESSILAKLKKKKGPGAVSVNELEEGKREGGELNGGGERGGDGSTSAVSTPSPSADLLGLRTGPPVTAAAPSAGSLLVDVFSEAGVNDDGFLRFVCKNNGVLFENQLLQIGIKSEYRQNLGRMYLFYGNKTSVQFVTFTTTLNVQSKTVEPLIEGGAQVQQVINIECLTDFTDAPLLNIKFRYGGALQNLTLKLPVTINKFFQPTEMASHDFFQRWKQLSQPQQEAQKIFKANNAMDTEVLKAKLLGLGMALLENVDPNPENFVCAGVIQTKAQQVGSLLRLEPNAQAQMYRLTVRSSKDTVSKRLCELLAEQF</sequence>
<dbReference type="InterPro" id="IPR016024">
    <property type="entry name" value="ARM-type_fold"/>
</dbReference>
<feature type="binding site" evidence="11">
    <location>
        <begin position="57"/>
        <end position="61"/>
    </location>
    <ligand>
        <name>a 1,2-diacyl-sn-glycero-3-phospho-(1D-myo-inositol-3,4,5-trisphosphate)</name>
        <dbReference type="ChEBI" id="CHEBI:57836"/>
    </ligand>
</feature>
<dbReference type="Gene3D" id="1.25.10.10">
    <property type="entry name" value="Leucine-rich Repeat Variant"/>
    <property type="match status" value="1"/>
</dbReference>
<evidence type="ECO:0000256" key="1">
    <source>
        <dbReference type="ARBA" id="ARBA00004236"/>
    </source>
</evidence>
<feature type="binding site" evidence="11">
    <location>
        <position position="53"/>
    </location>
    <ligand>
        <name>a 1,2-diacyl-sn-glycero-3-phospho-(1D-myo-inositol-3,4,5-trisphosphate)</name>
        <dbReference type="ChEBI" id="CHEBI:57836"/>
    </ligand>
</feature>
<feature type="compositionally biased region" description="Low complexity" evidence="12">
    <location>
        <begin position="651"/>
        <end position="660"/>
    </location>
</feature>
<evidence type="ECO:0000256" key="3">
    <source>
        <dbReference type="ARBA" id="ARBA00006613"/>
    </source>
</evidence>
<dbReference type="Proteomes" id="UP000472262">
    <property type="component" value="Unassembled WGS sequence"/>
</dbReference>
<organism evidence="14 15">
    <name type="scientific">Sinocyclocheilus grahami</name>
    <name type="common">Dianchi golden-line fish</name>
    <name type="synonym">Barbus grahami</name>
    <dbReference type="NCBI Taxonomy" id="75366"/>
    <lineage>
        <taxon>Eukaryota</taxon>
        <taxon>Metazoa</taxon>
        <taxon>Chordata</taxon>
        <taxon>Craniata</taxon>
        <taxon>Vertebrata</taxon>
        <taxon>Euteleostomi</taxon>
        <taxon>Actinopterygii</taxon>
        <taxon>Neopterygii</taxon>
        <taxon>Teleostei</taxon>
        <taxon>Ostariophysi</taxon>
        <taxon>Cypriniformes</taxon>
        <taxon>Cyprinidae</taxon>
        <taxon>Cyprininae</taxon>
        <taxon>Sinocyclocheilus</taxon>
    </lineage>
</organism>
<comment type="subunit">
    <text evidence="10">Adaptor protein complex 2 (AP-2) is a heterotetramer composed of two large adaptins (alpha-type subunit AP2A1 or AP2A2 and beta-type subunit AP2B1), a medium adaptin (mu-type subunit AP2M1) and a small adaptin (sigma-type subunit AP2S1).</text>
</comment>
<evidence type="ECO:0000256" key="11">
    <source>
        <dbReference type="PIRSR" id="PIRSR037091-1"/>
    </source>
</evidence>
<proteinExistence type="inferred from homology"/>
<feature type="binding site" evidence="11">
    <location>
        <position position="43"/>
    </location>
    <ligand>
        <name>a 1,2-diacyl-sn-glycero-3-phospho-(1D-myo-inositol-3,4,5-trisphosphate)</name>
        <dbReference type="ChEBI" id="CHEBI:57836"/>
    </ligand>
</feature>
<evidence type="ECO:0000256" key="5">
    <source>
        <dbReference type="ARBA" id="ARBA00022475"/>
    </source>
</evidence>
<evidence type="ECO:0000313" key="15">
    <source>
        <dbReference type="Proteomes" id="UP000472262"/>
    </source>
</evidence>
<dbReference type="InterPro" id="IPR013041">
    <property type="entry name" value="Clathrin_app_Ig-like_sf"/>
</dbReference>
<evidence type="ECO:0000256" key="2">
    <source>
        <dbReference type="ARBA" id="ARBA00004277"/>
    </source>
</evidence>
<feature type="binding site" evidence="11">
    <location>
        <begin position="11"/>
        <end position="12"/>
    </location>
    <ligand>
        <name>a 1,2-diacyl-sn-glycero-3-phospho-(1D-myo-inositol-3,4,5-trisphosphate)</name>
        <dbReference type="ChEBI" id="CHEBI:57836"/>
    </ligand>
</feature>
<keyword evidence="5" id="KW-1003">Cell membrane</keyword>
<dbReference type="InterPro" id="IPR003164">
    <property type="entry name" value="Clathrin_a-adaptin_app_sub_C"/>
</dbReference>
<dbReference type="Gene3D" id="2.60.40.1230">
    <property type="match status" value="1"/>
</dbReference>
<protein>
    <recommendedName>
        <fullName evidence="10">AP-2 complex subunit alpha</fullName>
    </recommendedName>
</protein>
<dbReference type="GO" id="GO:0006886">
    <property type="term" value="P:intracellular protein transport"/>
    <property type="evidence" value="ECO:0007669"/>
    <property type="project" value="UniProtKB-UniRule"/>
</dbReference>
<dbReference type="Ensembl" id="ENSSGRT00000086487.1">
    <property type="protein sequence ID" value="ENSSGRP00000081231.1"/>
    <property type="gene ID" value="ENSSGRG00000037418.1"/>
</dbReference>
<dbReference type="SUPFAM" id="SSF48371">
    <property type="entry name" value="ARM repeat"/>
    <property type="match status" value="1"/>
</dbReference>
<reference evidence="14" key="2">
    <citation type="submission" date="2025-09" db="UniProtKB">
        <authorList>
            <consortium name="Ensembl"/>
        </authorList>
    </citation>
    <scope>IDENTIFICATION</scope>
</reference>
<evidence type="ECO:0000256" key="12">
    <source>
        <dbReference type="SAM" id="MobiDB-lite"/>
    </source>
</evidence>
<dbReference type="GO" id="GO:0030122">
    <property type="term" value="C:AP-2 adaptor complex"/>
    <property type="evidence" value="ECO:0007669"/>
    <property type="project" value="InterPro"/>
</dbReference>
<dbReference type="InterPro" id="IPR011989">
    <property type="entry name" value="ARM-like"/>
</dbReference>
<comment type="subcellular location">
    <subcellularLocation>
        <location evidence="1">Cell membrane</location>
    </subcellularLocation>
    <subcellularLocation>
        <location evidence="2">Membrane</location>
        <location evidence="2">Coated pit</location>
        <topology evidence="2">Peripheral membrane protein</topology>
        <orientation evidence="2">Cytoplasmic side</orientation>
    </subcellularLocation>
</comment>
<dbReference type="InterPro" id="IPR050840">
    <property type="entry name" value="Adaptor_Complx_Large_Subunit"/>
</dbReference>
<dbReference type="SUPFAM" id="SSF49348">
    <property type="entry name" value="Clathrin adaptor appendage domain"/>
    <property type="match status" value="1"/>
</dbReference>
<name>A0A672QYK7_SINGR</name>
<dbReference type="AlphaFoldDB" id="A0A672QYK7"/>
<dbReference type="SUPFAM" id="SSF55711">
    <property type="entry name" value="Subdomain of clathrin and coatomer appendage domain"/>
    <property type="match status" value="1"/>
</dbReference>
<dbReference type="InterPro" id="IPR012295">
    <property type="entry name" value="TBP_dom_sf"/>
</dbReference>
<dbReference type="InterPro" id="IPR008152">
    <property type="entry name" value="Clathrin_a/b/g-adaptin_app_Ig"/>
</dbReference>
<feature type="region of interest" description="Disordered" evidence="12">
    <location>
        <begin position="624"/>
        <end position="660"/>
    </location>
</feature>
<evidence type="ECO:0000256" key="4">
    <source>
        <dbReference type="ARBA" id="ARBA00022448"/>
    </source>
</evidence>
<dbReference type="FunFam" id="2.60.40.1230:FF:000003">
    <property type="entry name" value="AP-2 complex subunit alpha"/>
    <property type="match status" value="1"/>
</dbReference>
<evidence type="ECO:0000256" key="10">
    <source>
        <dbReference type="PIRNR" id="PIRNR037091"/>
    </source>
</evidence>
<keyword evidence="4 10" id="KW-0813">Transport</keyword>
<keyword evidence="7 10" id="KW-0653">Protein transport</keyword>
<dbReference type="FunFam" id="3.30.310.10:FF:000004">
    <property type="entry name" value="AP-2 complex subunit alpha"/>
    <property type="match status" value="1"/>
</dbReference>
<reference evidence="14" key="1">
    <citation type="submission" date="2025-08" db="UniProtKB">
        <authorList>
            <consortium name="Ensembl"/>
        </authorList>
    </citation>
    <scope>IDENTIFICATION</scope>
</reference>
<dbReference type="InterPro" id="IPR009028">
    <property type="entry name" value="Coatomer/calthrin_app_sub_C"/>
</dbReference>
<feature type="domain" description="Clathrin adaptor alpha/beta/gamma-adaptin appendage Ig-like subdomain" evidence="13">
    <location>
        <begin position="699"/>
        <end position="802"/>
    </location>
</feature>
<keyword evidence="15" id="KW-1185">Reference proteome</keyword>
<dbReference type="Pfam" id="PF01602">
    <property type="entry name" value="Adaptin_N"/>
    <property type="match status" value="1"/>
</dbReference>
<dbReference type="Pfam" id="PF02883">
    <property type="entry name" value="Alpha_adaptinC2"/>
    <property type="match status" value="1"/>
</dbReference>
<dbReference type="GO" id="GO:0072583">
    <property type="term" value="P:clathrin-dependent endocytosis"/>
    <property type="evidence" value="ECO:0007669"/>
    <property type="project" value="InterPro"/>
</dbReference>
<dbReference type="Pfam" id="PF02296">
    <property type="entry name" value="Alpha_adaptin_C"/>
    <property type="match status" value="1"/>
</dbReference>
<keyword evidence="6 10" id="KW-0254">Endocytosis</keyword>
<evidence type="ECO:0000313" key="14">
    <source>
        <dbReference type="Ensembl" id="ENSSGRP00000081231.1"/>
    </source>
</evidence>
<evidence type="ECO:0000259" key="13">
    <source>
        <dbReference type="SMART" id="SM00809"/>
    </source>
</evidence>
<dbReference type="FunFam" id="1.25.10.10:FF:000020">
    <property type="entry name" value="AP-2 complex subunit alpha"/>
    <property type="match status" value="1"/>
</dbReference>
<comment type="similarity">
    <text evidence="3 10">Belongs to the adaptor complexes large subunit family.</text>
</comment>